<proteinExistence type="predicted"/>
<gene>
    <name evidence="5" type="ORF">BGLCM_1490</name>
    <name evidence="4" type="ORF">BIFGAL_02568</name>
</gene>
<dbReference type="RefSeq" id="WP_006293948.1">
    <property type="nucleotide sequence ID" value="NZ_ABXB03000001.1"/>
</dbReference>
<name>D1NS14_9BIFI</name>
<dbReference type="STRING" id="561180.BIFGAL_02568"/>
<dbReference type="Gene3D" id="2.40.128.20">
    <property type="match status" value="1"/>
</dbReference>
<dbReference type="eggNOG" id="COG3443">
    <property type="taxonomic scope" value="Bacteria"/>
</dbReference>
<dbReference type="SUPFAM" id="SSF50814">
    <property type="entry name" value="Lipocalins"/>
    <property type="match status" value="1"/>
</dbReference>
<dbReference type="EMBL" id="ABXB03000001">
    <property type="protein sequence ID" value="EFA23466.1"/>
    <property type="molecule type" value="Genomic_DNA"/>
</dbReference>
<evidence type="ECO:0000256" key="1">
    <source>
        <dbReference type="ARBA" id="ARBA00022729"/>
    </source>
</evidence>
<evidence type="ECO:0000259" key="3">
    <source>
        <dbReference type="Pfam" id="PF09223"/>
    </source>
</evidence>
<feature type="domain" description="ZinT" evidence="3">
    <location>
        <begin position="2"/>
        <end position="73"/>
    </location>
</feature>
<sequence>MRYLFTAQGPVPDGVLHIVQFSDHGIAPDKASHFHLFASNTSHEETLKEMDHWPTYYPDNMSGHEVAQDMMAH</sequence>
<keyword evidence="1" id="KW-0732">Signal</keyword>
<keyword evidence="7" id="KW-1185">Reference proteome</keyword>
<protein>
    <submittedName>
        <fullName evidence="4">YodA</fullName>
    </submittedName>
    <submittedName>
        <fullName evidence="5">Zinc ABC transporter, zinc-binding lipoprotein</fullName>
    </submittedName>
</protein>
<dbReference type="AlphaFoldDB" id="D1NS14"/>
<evidence type="ECO:0000256" key="2">
    <source>
        <dbReference type="ARBA" id="ARBA00022833"/>
    </source>
</evidence>
<evidence type="ECO:0000313" key="4">
    <source>
        <dbReference type="EMBL" id="EFA23466.1"/>
    </source>
</evidence>
<comment type="caution">
    <text evidence="4">The sequence shown here is derived from an EMBL/GenBank/DDBJ whole genome shotgun (WGS) entry which is preliminary data.</text>
</comment>
<dbReference type="InterPro" id="IPR012674">
    <property type="entry name" value="Calycin"/>
</dbReference>
<dbReference type="EMBL" id="JGYW01000011">
    <property type="protein sequence ID" value="KFI57246.1"/>
    <property type="molecule type" value="Genomic_DNA"/>
</dbReference>
<keyword evidence="2" id="KW-0862">Zinc</keyword>
<reference evidence="4 6" key="1">
    <citation type="submission" date="2009-11" db="EMBL/GenBank/DDBJ databases">
        <authorList>
            <person name="Weinstock G."/>
            <person name="Sodergren E."/>
            <person name="Clifton S."/>
            <person name="Fulton L."/>
            <person name="Fulton B."/>
            <person name="Courtney L."/>
            <person name="Fronick C."/>
            <person name="Harrison M."/>
            <person name="Strong C."/>
            <person name="Farmer C."/>
            <person name="Delahaunty K."/>
            <person name="Markovic C."/>
            <person name="Hall O."/>
            <person name="Minx P."/>
            <person name="Tomlinson C."/>
            <person name="Mitreva M."/>
            <person name="Nelson J."/>
            <person name="Hou S."/>
            <person name="Wollam A."/>
            <person name="Pepin K.H."/>
            <person name="Johnson M."/>
            <person name="Bhonagiri V."/>
            <person name="Nash W.E."/>
            <person name="Warren W."/>
            <person name="Chinwalla A."/>
            <person name="Mardis E.R."/>
            <person name="Wilson R.K."/>
        </authorList>
    </citation>
    <scope>NUCLEOTIDE SEQUENCE [LARGE SCALE GENOMIC DNA]</scope>
    <source>
        <strain evidence="4 6">DSM 20093</strain>
    </source>
</reference>
<dbReference type="Pfam" id="PF09223">
    <property type="entry name" value="ZinT"/>
    <property type="match status" value="1"/>
</dbReference>
<dbReference type="Proteomes" id="UP000003656">
    <property type="component" value="Unassembled WGS sequence"/>
</dbReference>
<evidence type="ECO:0000313" key="7">
    <source>
        <dbReference type="Proteomes" id="UP000029074"/>
    </source>
</evidence>
<evidence type="ECO:0000313" key="6">
    <source>
        <dbReference type="Proteomes" id="UP000003656"/>
    </source>
</evidence>
<dbReference type="GO" id="GO:0008270">
    <property type="term" value="F:zinc ion binding"/>
    <property type="evidence" value="ECO:0007669"/>
    <property type="project" value="InterPro"/>
</dbReference>
<dbReference type="InterPro" id="IPR015304">
    <property type="entry name" value="ZinT_dom"/>
</dbReference>
<organism evidence="4 6">
    <name type="scientific">Bifidobacterium gallicum DSM 20093 = LMG 11596</name>
    <dbReference type="NCBI Taxonomy" id="561180"/>
    <lineage>
        <taxon>Bacteria</taxon>
        <taxon>Bacillati</taxon>
        <taxon>Actinomycetota</taxon>
        <taxon>Actinomycetes</taxon>
        <taxon>Bifidobacteriales</taxon>
        <taxon>Bifidobacteriaceae</taxon>
        <taxon>Bifidobacterium</taxon>
    </lineage>
</organism>
<dbReference type="Proteomes" id="UP000029074">
    <property type="component" value="Unassembled WGS sequence"/>
</dbReference>
<keyword evidence="5" id="KW-0449">Lipoprotein</keyword>
<reference evidence="5 7" key="2">
    <citation type="submission" date="2014-03" db="EMBL/GenBank/DDBJ databases">
        <title>Genomics of Bifidobacteria.</title>
        <authorList>
            <person name="Ventura M."/>
            <person name="Milani C."/>
            <person name="Lugli G.A."/>
        </authorList>
    </citation>
    <scope>NUCLEOTIDE SEQUENCE [LARGE SCALE GENOMIC DNA]</scope>
    <source>
        <strain evidence="5 7">LMG 11596</strain>
    </source>
</reference>
<accession>D1NS14</accession>
<evidence type="ECO:0000313" key="5">
    <source>
        <dbReference type="EMBL" id="KFI57246.1"/>
    </source>
</evidence>